<proteinExistence type="predicted"/>
<dbReference type="EMBL" id="FNKL01000004">
    <property type="protein sequence ID" value="SDR12228.1"/>
    <property type="molecule type" value="Genomic_DNA"/>
</dbReference>
<accession>A0A1H1GH47</accession>
<name>A0A1H1GH47_9FLAO</name>
<reference evidence="3" key="1">
    <citation type="submission" date="2016-10" db="EMBL/GenBank/DDBJ databases">
        <authorList>
            <person name="Varghese N."/>
            <person name="Submissions S."/>
        </authorList>
    </citation>
    <scope>NUCLEOTIDE SEQUENCE [LARGE SCALE GENOMIC DNA]</scope>
    <source>
        <strain evidence="3">DSM 17072</strain>
    </source>
</reference>
<protein>
    <submittedName>
        <fullName evidence="2">Uncharacterized protein</fullName>
    </submittedName>
</protein>
<keyword evidence="1" id="KW-1133">Transmembrane helix</keyword>
<dbReference type="AlphaFoldDB" id="A0A1H1GH47"/>
<keyword evidence="3" id="KW-1185">Reference proteome</keyword>
<gene>
    <name evidence="2" type="ORF">SAMN05421664_3657</name>
</gene>
<sequence>MIIKFCLKKGNPNNFTLLINNLSKNFYGYWQIYNFYLICALFVLFYDLRNYIVRKIIKVNKNSPKIKNDIAKYYSF</sequence>
<evidence type="ECO:0000313" key="3">
    <source>
        <dbReference type="Proteomes" id="UP000199627"/>
    </source>
</evidence>
<dbReference type="STRING" id="311333.SAMN05421664_3657"/>
<keyword evidence="1" id="KW-0472">Membrane</keyword>
<organism evidence="2 3">
    <name type="scientific">Chryseobacterium soldanellicola</name>
    <dbReference type="NCBI Taxonomy" id="311333"/>
    <lineage>
        <taxon>Bacteria</taxon>
        <taxon>Pseudomonadati</taxon>
        <taxon>Bacteroidota</taxon>
        <taxon>Flavobacteriia</taxon>
        <taxon>Flavobacteriales</taxon>
        <taxon>Weeksellaceae</taxon>
        <taxon>Chryseobacterium group</taxon>
        <taxon>Chryseobacterium</taxon>
    </lineage>
</organism>
<evidence type="ECO:0000256" key="1">
    <source>
        <dbReference type="SAM" id="Phobius"/>
    </source>
</evidence>
<keyword evidence="1" id="KW-0812">Transmembrane</keyword>
<evidence type="ECO:0000313" key="2">
    <source>
        <dbReference type="EMBL" id="SDR12228.1"/>
    </source>
</evidence>
<feature type="transmembrane region" description="Helical" evidence="1">
    <location>
        <begin position="27"/>
        <end position="48"/>
    </location>
</feature>
<dbReference type="Proteomes" id="UP000199627">
    <property type="component" value="Unassembled WGS sequence"/>
</dbReference>